<evidence type="ECO:0000256" key="11">
    <source>
        <dbReference type="ARBA" id="ARBA00023136"/>
    </source>
</evidence>
<dbReference type="InterPro" id="IPR036640">
    <property type="entry name" value="ABC1_TM_sf"/>
</dbReference>
<evidence type="ECO:0000256" key="6">
    <source>
        <dbReference type="ARBA" id="ARBA00022737"/>
    </source>
</evidence>
<dbReference type="InterPro" id="IPR017871">
    <property type="entry name" value="ABC_transporter-like_CS"/>
</dbReference>
<keyword evidence="17" id="KW-0378">Hydrolase</keyword>
<gene>
    <name evidence="17" type="ORF">LY90DRAFT_519737</name>
</gene>
<comment type="similarity">
    <text evidence="3">Belongs to the ABC transporter superfamily. ABCB family. Multidrug resistance exporter (TC 3.A.1.201) subfamily.</text>
</comment>
<dbReference type="PROSITE" id="PS00211">
    <property type="entry name" value="ABC_TRANSPORTER_1"/>
    <property type="match status" value="1"/>
</dbReference>
<dbReference type="InterPro" id="IPR039421">
    <property type="entry name" value="Type_1_exporter"/>
</dbReference>
<evidence type="ECO:0000256" key="7">
    <source>
        <dbReference type="ARBA" id="ARBA00022741"/>
    </source>
</evidence>
<keyword evidence="7" id="KW-0547">Nucleotide-binding</keyword>
<evidence type="ECO:0000256" key="4">
    <source>
        <dbReference type="ARBA" id="ARBA00022448"/>
    </source>
</evidence>
<dbReference type="GO" id="GO:0090374">
    <property type="term" value="P:oligopeptide export from mitochondrion"/>
    <property type="evidence" value="ECO:0007669"/>
    <property type="project" value="TreeGrafter"/>
</dbReference>
<feature type="region of interest" description="Disordered" evidence="13">
    <location>
        <begin position="16"/>
        <end position="38"/>
    </location>
</feature>
<keyword evidence="10 14" id="KW-1133">Transmembrane helix</keyword>
<dbReference type="OrthoDB" id="6500128at2759"/>
<evidence type="ECO:0000256" key="9">
    <source>
        <dbReference type="ARBA" id="ARBA00022967"/>
    </source>
</evidence>
<evidence type="ECO:0000256" key="10">
    <source>
        <dbReference type="ARBA" id="ARBA00022989"/>
    </source>
</evidence>
<dbReference type="FunFam" id="3.40.50.300:FF:000218">
    <property type="entry name" value="Multidrug ABC transporter ATP-binding protein"/>
    <property type="match status" value="1"/>
</dbReference>
<feature type="transmembrane region" description="Helical" evidence="14">
    <location>
        <begin position="284"/>
        <end position="301"/>
    </location>
</feature>
<feature type="domain" description="ABC transmembrane type-1" evidence="16">
    <location>
        <begin position="159"/>
        <end position="421"/>
    </location>
</feature>
<reference evidence="17 18" key="1">
    <citation type="submission" date="2016-08" db="EMBL/GenBank/DDBJ databases">
        <title>A Parts List for Fungal Cellulosomes Revealed by Comparative Genomics.</title>
        <authorList>
            <consortium name="DOE Joint Genome Institute"/>
            <person name="Haitjema C.H."/>
            <person name="Gilmore S.P."/>
            <person name="Henske J.K."/>
            <person name="Solomon K.V."/>
            <person name="De Groot R."/>
            <person name="Kuo A."/>
            <person name="Mondo S.J."/>
            <person name="Salamov A.A."/>
            <person name="Labutti K."/>
            <person name="Zhao Z."/>
            <person name="Chiniquy J."/>
            <person name="Barry K."/>
            <person name="Brewer H.M."/>
            <person name="Purvine S.O."/>
            <person name="Wright A.T."/>
            <person name="Boxma B."/>
            <person name="Van Alen T."/>
            <person name="Hackstein J.H."/>
            <person name="Baker S.E."/>
            <person name="Grigoriev I.V."/>
            <person name="O'Malley M.A."/>
        </authorList>
    </citation>
    <scope>NUCLEOTIDE SEQUENCE [LARGE SCALE GENOMIC DNA]</scope>
    <source>
        <strain evidence="17 18">G1</strain>
    </source>
</reference>
<feature type="transmembrane region" description="Helical" evidence="14">
    <location>
        <begin position="66"/>
        <end position="85"/>
    </location>
</feature>
<dbReference type="Gene3D" id="1.20.1560.10">
    <property type="entry name" value="ABC transporter type 1, transmembrane domain"/>
    <property type="match status" value="2"/>
</dbReference>
<evidence type="ECO:0000256" key="2">
    <source>
        <dbReference type="ARBA" id="ARBA00005580"/>
    </source>
</evidence>
<keyword evidence="4" id="KW-0813">Transport</keyword>
<keyword evidence="11 14" id="KW-0472">Membrane</keyword>
<feature type="transmembrane region" description="Helical" evidence="14">
    <location>
        <begin position="177"/>
        <end position="203"/>
    </location>
</feature>
<organism evidence="17 18">
    <name type="scientific">Neocallimastix californiae</name>
    <dbReference type="NCBI Taxonomy" id="1754190"/>
    <lineage>
        <taxon>Eukaryota</taxon>
        <taxon>Fungi</taxon>
        <taxon>Fungi incertae sedis</taxon>
        <taxon>Chytridiomycota</taxon>
        <taxon>Chytridiomycota incertae sedis</taxon>
        <taxon>Neocallimastigomycetes</taxon>
        <taxon>Neocallimastigales</taxon>
        <taxon>Neocallimastigaceae</taxon>
        <taxon>Neocallimastix</taxon>
    </lineage>
</organism>
<dbReference type="SUPFAM" id="SSF52540">
    <property type="entry name" value="P-loop containing nucleoside triphosphate hydrolases"/>
    <property type="match status" value="2"/>
</dbReference>
<protein>
    <submittedName>
        <fullName evidence="17">p-loop containing nucleoside triphosphate hydrolase protein</fullName>
    </submittedName>
</protein>
<dbReference type="GO" id="GO:0015421">
    <property type="term" value="F:ABC-type oligopeptide transporter activity"/>
    <property type="evidence" value="ECO:0007669"/>
    <property type="project" value="TreeGrafter"/>
</dbReference>
<evidence type="ECO:0000313" key="18">
    <source>
        <dbReference type="Proteomes" id="UP000193920"/>
    </source>
</evidence>
<dbReference type="STRING" id="1754190.A0A1Y1YTM7"/>
<evidence type="ECO:0000256" key="3">
    <source>
        <dbReference type="ARBA" id="ARBA00007577"/>
    </source>
</evidence>
<feature type="transmembrane region" description="Helical" evidence="14">
    <location>
        <begin position="772"/>
        <end position="791"/>
    </location>
</feature>
<dbReference type="Pfam" id="PF00005">
    <property type="entry name" value="ABC_tran"/>
    <property type="match status" value="2"/>
</dbReference>
<keyword evidence="8" id="KW-0067">ATP-binding</keyword>
<feature type="transmembrane region" description="Helical" evidence="14">
    <location>
        <begin position="796"/>
        <end position="813"/>
    </location>
</feature>
<accession>A0A1Y1YTM7</accession>
<feature type="compositionally biased region" description="Basic residues" evidence="13">
    <location>
        <begin position="23"/>
        <end position="36"/>
    </location>
</feature>
<keyword evidence="18" id="KW-1185">Reference proteome</keyword>
<dbReference type="SMART" id="SM00382">
    <property type="entry name" value="AAA"/>
    <property type="match status" value="2"/>
</dbReference>
<evidence type="ECO:0000313" key="17">
    <source>
        <dbReference type="EMBL" id="ORY01326.1"/>
    </source>
</evidence>
<dbReference type="EMBL" id="MCOG01000507">
    <property type="protein sequence ID" value="ORY01326.1"/>
    <property type="molecule type" value="Genomic_DNA"/>
</dbReference>
<dbReference type="PROSITE" id="PS50893">
    <property type="entry name" value="ABC_TRANSPORTER_2"/>
    <property type="match status" value="2"/>
</dbReference>
<evidence type="ECO:0000259" key="15">
    <source>
        <dbReference type="PROSITE" id="PS50893"/>
    </source>
</evidence>
<dbReference type="PANTHER" id="PTHR43394:SF27">
    <property type="entry name" value="ATP-DEPENDENT TRANSLOCASE ABCB1-LIKE"/>
    <property type="match status" value="1"/>
</dbReference>
<evidence type="ECO:0000256" key="13">
    <source>
        <dbReference type="SAM" id="MobiDB-lite"/>
    </source>
</evidence>
<keyword evidence="6" id="KW-0677">Repeat</keyword>
<feature type="domain" description="ABC transmembrane type-1" evidence="16">
    <location>
        <begin position="683"/>
        <end position="939"/>
    </location>
</feature>
<dbReference type="AlphaFoldDB" id="A0A1Y1YTM7"/>
<keyword evidence="5 14" id="KW-0812">Transmembrane</keyword>
<feature type="transmembrane region" description="Helical" evidence="14">
    <location>
        <begin position="684"/>
        <end position="704"/>
    </location>
</feature>
<keyword evidence="12" id="KW-0325">Glycoprotein</keyword>
<evidence type="ECO:0000256" key="12">
    <source>
        <dbReference type="ARBA" id="ARBA00023180"/>
    </source>
</evidence>
<dbReference type="InterPro" id="IPR011527">
    <property type="entry name" value="ABC1_TM_dom"/>
</dbReference>
<dbReference type="InterPro" id="IPR003439">
    <property type="entry name" value="ABC_transporter-like_ATP-bd"/>
</dbReference>
<evidence type="ECO:0000256" key="14">
    <source>
        <dbReference type="SAM" id="Phobius"/>
    </source>
</evidence>
<dbReference type="GO" id="GO:0005743">
    <property type="term" value="C:mitochondrial inner membrane"/>
    <property type="evidence" value="ECO:0007669"/>
    <property type="project" value="TreeGrafter"/>
</dbReference>
<name>A0A1Y1YTM7_9FUNG</name>
<dbReference type="SUPFAM" id="SSF90123">
    <property type="entry name" value="ABC transporter transmembrane region"/>
    <property type="match status" value="2"/>
</dbReference>
<dbReference type="CDD" id="cd18577">
    <property type="entry name" value="ABC_6TM_Pgp_ABCB1_D1_like"/>
    <property type="match status" value="1"/>
</dbReference>
<dbReference type="Proteomes" id="UP000193920">
    <property type="component" value="Unassembled WGS sequence"/>
</dbReference>
<dbReference type="InterPro" id="IPR003593">
    <property type="entry name" value="AAA+_ATPase"/>
</dbReference>
<dbReference type="Gene3D" id="3.40.50.300">
    <property type="entry name" value="P-loop containing nucleotide triphosphate hydrolases"/>
    <property type="match status" value="2"/>
</dbReference>
<dbReference type="GO" id="GO:0005524">
    <property type="term" value="F:ATP binding"/>
    <property type="evidence" value="ECO:0007669"/>
    <property type="project" value="UniProtKB-KW"/>
</dbReference>
<keyword evidence="9" id="KW-1278">Translocase</keyword>
<evidence type="ECO:0000256" key="5">
    <source>
        <dbReference type="ARBA" id="ARBA00022692"/>
    </source>
</evidence>
<evidence type="ECO:0000259" key="16">
    <source>
        <dbReference type="PROSITE" id="PS50929"/>
    </source>
</evidence>
<feature type="domain" description="ABC transporter" evidence="15">
    <location>
        <begin position="455"/>
        <end position="691"/>
    </location>
</feature>
<dbReference type="PROSITE" id="PS50929">
    <property type="entry name" value="ABC_TM1F"/>
    <property type="match status" value="2"/>
</dbReference>
<comment type="subcellular location">
    <subcellularLocation>
        <location evidence="1">Membrane</location>
        <topology evidence="1">Multi-pass membrane protein</topology>
    </subcellularLocation>
</comment>
<dbReference type="Pfam" id="PF00664">
    <property type="entry name" value="ABC_membrane"/>
    <property type="match status" value="2"/>
</dbReference>
<sequence>MKYKFKFKSFKLNKENDNNKNKINGKKLHNTKKSKGRCNELDKKKNNKTISYFYIFKYAKGKDLKLLIFGLLGSIIYGWAVPLMINNMGNILNVFIELTLNLKIKKITKINDDNILNEIFKILKNEYEIRGIQEFQKNYPYINLNNTISELNRSFNNDNNFIEKFKTEQYIWKNLKYYLIIYIIIGLLYFILSSISKTFLSLFSTRQGIRLRTLTVNSLIRKNIYWHENNNPGELISRLIGDIILVESSIGNSLSKLIVSLTNFSVSYTIAFVNSYILSLEMGIIIPFLFIIFLFISIFLNKYTIKSRKAYGDASSVALETITNIKIVAAYGNEQFELNRYKSFLKKARKYETIISFLLGILLGLIMLLIYSSYCILFQFGTRYIYNGILKPSQVYIVFLCLVNGTSSLVGLGGTIASIVEAKAAFSVIYNIIENEEISNIEEGLKLSRNLNGFIEFRNVSFSYPSRPECKVLKNITFKCEPGQTIAIVGESGSGKSTILQLLEKFYEKDSGDIFIDNIPIENFNTQWLRSQFSLVPQNPVLFEGTIYDNIKISNKNANQNDVERAAKLAFIEDFIQSLKEKYNTNINNQGINISGGQKQRICIARAIIKDSNILLLDEPTSVLDNKSESMIQKSINFLNKNKTIIVIAHRLSTIKNADKIVVINKGSVVEIGTHNNLMKKKGILLLISTNFDSCGTSLATIFLCYKLRRDMFHSIIHQDISFFDKYNIKKKDIEFNENNIELNNKFSNNSSSLASKLNLEVDLLKSFNNNIISILKEIITIIICLIFSFINSWKLMLIIFTIFPITIFSIYMEMRSLTNKNELLRSSFIESSNIVSELLINIKTIYSLNLQDDYYFKYKESLLKPQNLLEHKYLLNNIWNSFTNTFQFIAVVIGFYYGAILMEREDLSFNKMYIVTKSIEIAIDSLIKISNILPDYDKSVEAFGHILEIIDKKSNIDSSESKGIIKLNKICSNENDALKKNILKGDILLDNLKFVYPSRPETVVLDFDNKNKNIEIPFGKKCAIVGNSGCGKSTLIGLILRWYDPIRGGIFLDYINTKEYNLKWLREQISIVDQEHRLLNISIKDNICYGRPNATKSEIIEASKIANIHDFINSLPEGYDTIIGNNNASKLSGGQEQRIAIARAIIRRPKLLLLDEATSSLDPESEVLVQMALDKITQGRTTITVAHRLSTIKDYDIIIVIKNKKIVEIGNNEQLLKKKGEYYSIVNSGL</sequence>
<feature type="transmembrane region" description="Helical" evidence="14">
    <location>
        <begin position="354"/>
        <end position="374"/>
    </location>
</feature>
<comment type="similarity">
    <text evidence="2">Belongs to the ABC transporter superfamily. ABCB family. Mitochondrial peptide exporter (TC 3.A.1.212) subfamily.</text>
</comment>
<comment type="caution">
    <text evidence="17">The sequence shown here is derived from an EMBL/GenBank/DDBJ whole genome shotgun (WGS) entry which is preliminary data.</text>
</comment>
<proteinExistence type="inferred from homology"/>
<dbReference type="InterPro" id="IPR027417">
    <property type="entry name" value="P-loop_NTPase"/>
</dbReference>
<feature type="transmembrane region" description="Helical" evidence="14">
    <location>
        <begin position="886"/>
        <end position="903"/>
    </location>
</feature>
<dbReference type="GO" id="GO:0016887">
    <property type="term" value="F:ATP hydrolysis activity"/>
    <property type="evidence" value="ECO:0007669"/>
    <property type="project" value="InterPro"/>
</dbReference>
<dbReference type="PANTHER" id="PTHR43394">
    <property type="entry name" value="ATP-DEPENDENT PERMEASE MDL1, MITOCHONDRIAL"/>
    <property type="match status" value="1"/>
</dbReference>
<dbReference type="FunFam" id="3.40.50.300:FF:000479">
    <property type="entry name" value="Multidrug resistance protein 1A"/>
    <property type="match status" value="1"/>
</dbReference>
<evidence type="ECO:0000256" key="8">
    <source>
        <dbReference type="ARBA" id="ARBA00022840"/>
    </source>
</evidence>
<evidence type="ECO:0000256" key="1">
    <source>
        <dbReference type="ARBA" id="ARBA00004141"/>
    </source>
</evidence>
<feature type="transmembrane region" description="Helical" evidence="14">
    <location>
        <begin position="394"/>
        <end position="420"/>
    </location>
</feature>
<feature type="domain" description="ABC transporter" evidence="15">
    <location>
        <begin position="988"/>
        <end position="1229"/>
    </location>
</feature>